<protein>
    <submittedName>
        <fullName evidence="2">Uncharacterized protein</fullName>
    </submittedName>
</protein>
<name>A0ABP9X1U7_9CHLR</name>
<keyword evidence="1" id="KW-0812">Transmembrane</keyword>
<dbReference type="EMBL" id="BAABRU010000008">
    <property type="protein sequence ID" value="GAA5528823.1"/>
    <property type="molecule type" value="Genomic_DNA"/>
</dbReference>
<keyword evidence="1" id="KW-0472">Membrane</keyword>
<keyword evidence="3" id="KW-1185">Reference proteome</keyword>
<feature type="transmembrane region" description="Helical" evidence="1">
    <location>
        <begin position="12"/>
        <end position="38"/>
    </location>
</feature>
<evidence type="ECO:0000256" key="1">
    <source>
        <dbReference type="SAM" id="Phobius"/>
    </source>
</evidence>
<evidence type="ECO:0000313" key="3">
    <source>
        <dbReference type="Proteomes" id="UP001428290"/>
    </source>
</evidence>
<sequence length="143" mass="16123">MPTFSQISIRAALLYLVIGGSVGGILLVSKAFGVWPWIWYWRTAHIHAMLVGWLLNLIFGVAFWILPRLDANGWRGSPWLVWSASGLLHSALAVLVWASIWPWPAAIFIASSLECMAAIAMAWHCWPRLQPLMIEPILHQKLK</sequence>
<organism evidence="2 3">
    <name type="scientific">Herpetosiphon gulosus</name>
    <dbReference type="NCBI Taxonomy" id="1973496"/>
    <lineage>
        <taxon>Bacteria</taxon>
        <taxon>Bacillati</taxon>
        <taxon>Chloroflexota</taxon>
        <taxon>Chloroflexia</taxon>
        <taxon>Herpetosiphonales</taxon>
        <taxon>Herpetosiphonaceae</taxon>
        <taxon>Herpetosiphon</taxon>
    </lineage>
</organism>
<dbReference type="Proteomes" id="UP001428290">
    <property type="component" value="Unassembled WGS sequence"/>
</dbReference>
<feature type="transmembrane region" description="Helical" evidence="1">
    <location>
        <begin position="44"/>
        <end position="67"/>
    </location>
</feature>
<comment type="caution">
    <text evidence="2">The sequence shown here is derived from an EMBL/GenBank/DDBJ whole genome shotgun (WGS) entry which is preliminary data.</text>
</comment>
<proteinExistence type="predicted"/>
<dbReference type="RefSeq" id="WP_345722439.1">
    <property type="nucleotide sequence ID" value="NZ_BAABRU010000008.1"/>
</dbReference>
<keyword evidence="1" id="KW-1133">Transmembrane helix</keyword>
<evidence type="ECO:0000313" key="2">
    <source>
        <dbReference type="EMBL" id="GAA5528823.1"/>
    </source>
</evidence>
<reference evidence="2 3" key="1">
    <citation type="submission" date="2024-02" db="EMBL/GenBank/DDBJ databases">
        <title>Herpetosiphon gulosus NBRC 112829.</title>
        <authorList>
            <person name="Ichikawa N."/>
            <person name="Katano-Makiyama Y."/>
            <person name="Hidaka K."/>
        </authorList>
    </citation>
    <scope>NUCLEOTIDE SEQUENCE [LARGE SCALE GENOMIC DNA]</scope>
    <source>
        <strain evidence="2 3">NBRC 112829</strain>
    </source>
</reference>
<accession>A0ABP9X1U7</accession>
<feature type="transmembrane region" description="Helical" evidence="1">
    <location>
        <begin position="79"/>
        <end position="100"/>
    </location>
</feature>
<feature type="transmembrane region" description="Helical" evidence="1">
    <location>
        <begin position="106"/>
        <end position="126"/>
    </location>
</feature>
<gene>
    <name evidence="2" type="ORF">Hgul01_02625</name>
</gene>